<dbReference type="Gene3D" id="3.40.50.1820">
    <property type="entry name" value="alpha/beta hydrolase"/>
    <property type="match status" value="1"/>
</dbReference>
<protein>
    <recommendedName>
        <fullName evidence="3">Esterase</fullName>
    </recommendedName>
</protein>
<dbReference type="RefSeq" id="WP_056936719.1">
    <property type="nucleotide sequence ID" value="NZ_AZFN01000003.1"/>
</dbReference>
<dbReference type="PANTHER" id="PTHR15394">
    <property type="entry name" value="SERINE HYDROLASE RBBP9"/>
    <property type="match status" value="1"/>
</dbReference>
<gene>
    <name evidence="1" type="ORF">FC60_GL001105</name>
</gene>
<dbReference type="Pfam" id="PF06821">
    <property type="entry name" value="Ser_hydrolase"/>
    <property type="match status" value="1"/>
</dbReference>
<proteinExistence type="predicted"/>
<accession>A0A0R1VNR8</accession>
<keyword evidence="2" id="KW-1185">Reference proteome</keyword>
<name>A0A0R1VNR8_9LACO</name>
<comment type="caution">
    <text evidence="1">The sequence shown here is derived from an EMBL/GenBank/DDBJ whole genome shotgun (WGS) entry which is preliminary data.</text>
</comment>
<reference evidence="1 2" key="1">
    <citation type="journal article" date="2015" name="Genome Announc.">
        <title>Expanding the biotechnology potential of lactobacilli through comparative genomics of 213 strains and associated genera.</title>
        <authorList>
            <person name="Sun Z."/>
            <person name="Harris H.M."/>
            <person name="McCann A."/>
            <person name="Guo C."/>
            <person name="Argimon S."/>
            <person name="Zhang W."/>
            <person name="Yang X."/>
            <person name="Jeffery I.B."/>
            <person name="Cooney J.C."/>
            <person name="Kagawa T.F."/>
            <person name="Liu W."/>
            <person name="Song Y."/>
            <person name="Salvetti E."/>
            <person name="Wrobel A."/>
            <person name="Rasinkangas P."/>
            <person name="Parkhill J."/>
            <person name="Rea M.C."/>
            <person name="O'Sullivan O."/>
            <person name="Ritari J."/>
            <person name="Douillard F.P."/>
            <person name="Paul Ross R."/>
            <person name="Yang R."/>
            <person name="Briner A.E."/>
            <person name="Felis G.E."/>
            <person name="de Vos W.M."/>
            <person name="Barrangou R."/>
            <person name="Klaenhammer T.R."/>
            <person name="Caufield P.W."/>
            <person name="Cui Y."/>
            <person name="Zhang H."/>
            <person name="O'Toole P.W."/>
        </authorList>
    </citation>
    <scope>NUCLEOTIDE SEQUENCE [LARGE SCALE GENOMIC DNA]</scope>
    <source>
        <strain evidence="1 2">DSM 16045</strain>
    </source>
</reference>
<evidence type="ECO:0000313" key="2">
    <source>
        <dbReference type="Proteomes" id="UP000051739"/>
    </source>
</evidence>
<evidence type="ECO:0008006" key="3">
    <source>
        <dbReference type="Google" id="ProtNLM"/>
    </source>
</evidence>
<sequence length="180" mass="20260">MQVGYLIHGTSTRDDDWFPWLEASLKPRVNIERLWLPQPFDPDPLEWERAMEEQMKPVAGTLLVAHSLGCLATLRYIEQNPVKDLRLVLVGAFDQLLPAYPQLDAFCQPPLDYAQIKTKVSAATIITAQDDYVVPTNLSVQVAQRLASKLIELPTGGHFLTSDGYQQFPLVKAECLKLID</sequence>
<organism evidence="1 2">
    <name type="scientific">Limosilactobacillus gastricus DSM 16045</name>
    <dbReference type="NCBI Taxonomy" id="1423749"/>
    <lineage>
        <taxon>Bacteria</taxon>
        <taxon>Bacillati</taxon>
        <taxon>Bacillota</taxon>
        <taxon>Bacilli</taxon>
        <taxon>Lactobacillales</taxon>
        <taxon>Lactobacillaceae</taxon>
        <taxon>Limosilactobacillus</taxon>
    </lineage>
</organism>
<dbReference type="InterPro" id="IPR010662">
    <property type="entry name" value="RBBP9/YdeN"/>
</dbReference>
<dbReference type="PATRIC" id="fig|1423749.3.peg.1128"/>
<dbReference type="AlphaFoldDB" id="A0A0R1VNR8"/>
<dbReference type="SUPFAM" id="SSF53474">
    <property type="entry name" value="alpha/beta-Hydrolases"/>
    <property type="match status" value="1"/>
</dbReference>
<dbReference type="PANTHER" id="PTHR15394:SF3">
    <property type="entry name" value="SERINE HYDROLASE RBBP9"/>
    <property type="match status" value="1"/>
</dbReference>
<dbReference type="EMBL" id="AZFN01000003">
    <property type="protein sequence ID" value="KRM03324.1"/>
    <property type="molecule type" value="Genomic_DNA"/>
</dbReference>
<dbReference type="Proteomes" id="UP000051739">
    <property type="component" value="Unassembled WGS sequence"/>
</dbReference>
<dbReference type="GO" id="GO:0016787">
    <property type="term" value="F:hydrolase activity"/>
    <property type="evidence" value="ECO:0007669"/>
    <property type="project" value="InterPro"/>
</dbReference>
<dbReference type="InterPro" id="IPR029058">
    <property type="entry name" value="AB_hydrolase_fold"/>
</dbReference>
<evidence type="ECO:0000313" key="1">
    <source>
        <dbReference type="EMBL" id="KRM03324.1"/>
    </source>
</evidence>